<evidence type="ECO:0000313" key="2">
    <source>
        <dbReference type="Proteomes" id="UP001060275"/>
    </source>
</evidence>
<dbReference type="RefSeq" id="WP_254673355.1">
    <property type="nucleotide sequence ID" value="NZ_JAMWDU010000002.1"/>
</dbReference>
<keyword evidence="2" id="KW-1185">Reference proteome</keyword>
<dbReference type="Proteomes" id="UP001060275">
    <property type="component" value="Unassembled WGS sequence"/>
</dbReference>
<protein>
    <submittedName>
        <fullName evidence="1">BrnT family toxin</fullName>
    </submittedName>
</protein>
<dbReference type="Pfam" id="PF04365">
    <property type="entry name" value="BrnT_toxin"/>
    <property type="match status" value="1"/>
</dbReference>
<evidence type="ECO:0000313" key="1">
    <source>
        <dbReference type="EMBL" id="MCP8886974.1"/>
    </source>
</evidence>
<organism evidence="1 2">
    <name type="scientific">Devosia ureilytica</name>
    <dbReference type="NCBI Taxonomy" id="2952754"/>
    <lineage>
        <taxon>Bacteria</taxon>
        <taxon>Pseudomonadati</taxon>
        <taxon>Pseudomonadota</taxon>
        <taxon>Alphaproteobacteria</taxon>
        <taxon>Hyphomicrobiales</taxon>
        <taxon>Devosiaceae</taxon>
        <taxon>Devosia</taxon>
    </lineage>
</organism>
<dbReference type="EMBL" id="JAMWDU010000002">
    <property type="protein sequence ID" value="MCP8886974.1"/>
    <property type="molecule type" value="Genomic_DNA"/>
</dbReference>
<sequence>MYEWDKAKDAANRLKHGIGFDRVEEFDWSNAAFQQDNRFDYGEERFRAFGHIGERLYCLAYALRGDNIRIISLRPMHKKEARNHGLED</sequence>
<dbReference type="InterPro" id="IPR038573">
    <property type="entry name" value="BrnT_sf"/>
</dbReference>
<name>A0A9Q4FSM0_9HYPH</name>
<gene>
    <name evidence="1" type="ORF">NF348_07645</name>
</gene>
<accession>A0A9Q4FSM0</accession>
<dbReference type="Gene3D" id="3.10.450.530">
    <property type="entry name" value="Ribonuclease toxin, BrnT, of type II toxin-antitoxin system"/>
    <property type="match status" value="1"/>
</dbReference>
<comment type="caution">
    <text evidence="1">The sequence shown here is derived from an EMBL/GenBank/DDBJ whole genome shotgun (WGS) entry which is preliminary data.</text>
</comment>
<dbReference type="InterPro" id="IPR007460">
    <property type="entry name" value="BrnT_toxin"/>
</dbReference>
<reference evidence="1" key="1">
    <citation type="submission" date="2022-06" db="EMBL/GenBank/DDBJ databases">
        <title>Devosia sp. XJ19-45 genome assembly.</title>
        <authorList>
            <person name="Li B."/>
            <person name="Cai M."/>
            <person name="Nie G."/>
            <person name="Li W."/>
        </authorList>
    </citation>
    <scope>NUCLEOTIDE SEQUENCE</scope>
    <source>
        <strain evidence="1">XJ19-45</strain>
    </source>
</reference>
<proteinExistence type="predicted"/>
<dbReference type="AlphaFoldDB" id="A0A9Q4FSM0"/>